<sequence>MATTFPNIYTLRKVAETAAKACDICYKSSTSVLITPDQKDFFFVCPVHLKDRYFCTPKIDEEAAKRKREKELEEEKERVKKEYEEKQKKKKEKEEKKEKDKDKKEKDKDKKEKDGDKEKDKEEKDEKKDEDKDKEDKTPPAEEEPRVFELKTAFYQQRLLKKRQAEAAKVDRERASKPGPCAKIFGSTTSPHGGFVNIGTFLLPEGKDPTVIGPYLCKELQGQEQVYVLLSPCMPFLSPQGRKDNPGRDLYLILNDYLPYSAYTLCIFPLAMSVLFGETRCDGCQALFTADTGEYAILFYCTDYPTGNWKFLDLEIPCYGKVWPPSKRCTYLHPLCFGTILHTSTGRSRSQPEINCFRRAIGWRKLDLMGIFPKELDIPGPRRISQPSVARAATFSIQEPHFGRHFGRLHMELVDMVRSYCPDAYFWNVVQLRDLKGFASTRKRLTTMPLSRLRHWKRGDAAPLYGQDLKDPVCLRISLDSDGICEIQRLQDHPPPNHQARVKLRKYVLANEKDVESVNAFF</sequence>
<dbReference type="GO" id="GO:0005768">
    <property type="term" value="C:endosome"/>
    <property type="evidence" value="ECO:0007669"/>
    <property type="project" value="TreeGrafter"/>
</dbReference>
<dbReference type="GO" id="GO:0007034">
    <property type="term" value="P:vacuolar transport"/>
    <property type="evidence" value="ECO:0007669"/>
    <property type="project" value="TreeGrafter"/>
</dbReference>
<reference evidence="2" key="1">
    <citation type="submission" date="2020-01" db="EMBL/GenBank/DDBJ databases">
        <title>Identification and distribution of gene clusters putatively required for synthesis of sphingolipid metabolism inhibitors in phylogenetically diverse species of the filamentous fungus Fusarium.</title>
        <authorList>
            <person name="Kim H.-S."/>
            <person name="Busman M."/>
            <person name="Brown D.W."/>
            <person name="Divon H."/>
            <person name="Uhlig S."/>
            <person name="Proctor R.H."/>
        </authorList>
    </citation>
    <scope>NUCLEOTIDE SEQUENCE</scope>
    <source>
        <strain evidence="2">NRRL 31653</strain>
    </source>
</reference>
<dbReference type="Pfam" id="PF08432">
    <property type="entry name" value="Vfa1"/>
    <property type="match status" value="1"/>
</dbReference>
<dbReference type="PANTHER" id="PTHR28218">
    <property type="entry name" value="VPS4-ASSOCIATED PROTEIN 1"/>
    <property type="match status" value="1"/>
</dbReference>
<dbReference type="EMBL" id="LUFC02000952">
    <property type="protein sequence ID" value="KAF4490452.1"/>
    <property type="molecule type" value="Genomic_DNA"/>
</dbReference>
<comment type="caution">
    <text evidence="2">The sequence shown here is derived from an EMBL/GenBank/DDBJ whole genome shotgun (WGS) entry which is preliminary data.</text>
</comment>
<feature type="compositionally biased region" description="Basic and acidic residues" evidence="1">
    <location>
        <begin position="167"/>
        <end position="176"/>
    </location>
</feature>
<evidence type="ECO:0000256" key="1">
    <source>
        <dbReference type="SAM" id="MobiDB-lite"/>
    </source>
</evidence>
<dbReference type="InterPro" id="IPR013640">
    <property type="entry name" value="Vfa1"/>
</dbReference>
<proteinExistence type="predicted"/>
<dbReference type="Proteomes" id="UP000737391">
    <property type="component" value="Unassembled WGS sequence"/>
</dbReference>
<gene>
    <name evidence="2" type="ORF">FAGAP_10771</name>
</gene>
<dbReference type="PANTHER" id="PTHR28218:SF1">
    <property type="entry name" value="VPS4-ASSOCIATED PROTEIN 1"/>
    <property type="match status" value="1"/>
</dbReference>
<organism evidence="2 3">
    <name type="scientific">Fusarium agapanthi</name>
    <dbReference type="NCBI Taxonomy" id="1803897"/>
    <lineage>
        <taxon>Eukaryota</taxon>
        <taxon>Fungi</taxon>
        <taxon>Dikarya</taxon>
        <taxon>Ascomycota</taxon>
        <taxon>Pezizomycotina</taxon>
        <taxon>Sordariomycetes</taxon>
        <taxon>Hypocreomycetidae</taxon>
        <taxon>Hypocreales</taxon>
        <taxon>Nectriaceae</taxon>
        <taxon>Fusarium</taxon>
        <taxon>Fusarium fujikuroi species complex</taxon>
    </lineage>
</organism>
<keyword evidence="3" id="KW-1185">Reference proteome</keyword>
<dbReference type="OrthoDB" id="4763081at2759"/>
<feature type="region of interest" description="Disordered" evidence="1">
    <location>
        <begin position="167"/>
        <end position="186"/>
    </location>
</feature>
<protein>
    <submittedName>
        <fullName evidence="2">AAA-ATPase vps4-associated 1 domain containing protein</fullName>
    </submittedName>
</protein>
<evidence type="ECO:0000313" key="3">
    <source>
        <dbReference type="Proteomes" id="UP000737391"/>
    </source>
</evidence>
<accession>A0A9P5E7U6</accession>
<name>A0A9P5E7U6_9HYPO</name>
<feature type="region of interest" description="Disordered" evidence="1">
    <location>
        <begin position="64"/>
        <end position="149"/>
    </location>
</feature>
<evidence type="ECO:0000313" key="2">
    <source>
        <dbReference type="EMBL" id="KAF4490452.1"/>
    </source>
</evidence>
<dbReference type="AlphaFoldDB" id="A0A9P5E7U6"/>